<dbReference type="Pfam" id="PF05175">
    <property type="entry name" value="MTS"/>
    <property type="match status" value="1"/>
</dbReference>
<dbReference type="CDD" id="cd02440">
    <property type="entry name" value="AdoMet_MTases"/>
    <property type="match status" value="1"/>
</dbReference>
<evidence type="ECO:0000256" key="1">
    <source>
        <dbReference type="SAM" id="MobiDB-lite"/>
    </source>
</evidence>
<dbReference type="RefSeq" id="WP_248866670.1">
    <property type="nucleotide sequence ID" value="NZ_CP086322.1"/>
</dbReference>
<dbReference type="PROSITE" id="PS00092">
    <property type="entry name" value="N6_MTASE"/>
    <property type="match status" value="1"/>
</dbReference>
<evidence type="ECO:0000313" key="3">
    <source>
        <dbReference type="EMBL" id="UQA95757.1"/>
    </source>
</evidence>
<dbReference type="InterPro" id="IPR002052">
    <property type="entry name" value="DNA_methylase_N6_adenine_CS"/>
</dbReference>
<gene>
    <name evidence="3" type="ORF">K9S39_31300</name>
</gene>
<keyword evidence="3" id="KW-0808">Transferase</keyword>
<proteinExistence type="predicted"/>
<evidence type="ECO:0000259" key="2">
    <source>
        <dbReference type="Pfam" id="PF05175"/>
    </source>
</evidence>
<accession>A0ABY4MDE5</accession>
<dbReference type="EMBL" id="CP086322">
    <property type="protein sequence ID" value="UQA95757.1"/>
    <property type="molecule type" value="Genomic_DNA"/>
</dbReference>
<dbReference type="GO" id="GO:0008168">
    <property type="term" value="F:methyltransferase activity"/>
    <property type="evidence" value="ECO:0007669"/>
    <property type="project" value="UniProtKB-KW"/>
</dbReference>
<evidence type="ECO:0000313" key="4">
    <source>
        <dbReference type="Proteomes" id="UP000830115"/>
    </source>
</evidence>
<dbReference type="InterPro" id="IPR007848">
    <property type="entry name" value="Small_mtfrase_dom"/>
</dbReference>
<sequence length="430" mass="45921">MNSPPVVEWTEADEARSARWRSENDAPPPRRIVIADDRMKADDAYKLACEGTALLWRGDFHNARQLLNALARRIDRRPRKAPPADVTQAFHLHRAAQNQRARILGMLLIPLDAGYGIPLHRAPDVREACARAYGPSPSEEPSGAAKAPETGGTTGAADAPEAAAPPAPAASLVSLRELLGLIGANEWRRKGVEIPALGGDRIHPHYGVFSPARGEYVDLVAEAPLPTQELAFDIGTGTGVLASVLARRGVRRIVATDQDPRALACARENTERLGVAGQVEVVEADLFPPGRAPLIVCNPPWVPAKPTSPVERAVYDPGNRMLHGFLNGLADHLTPGGEGWLILSDLAEHLGLRPHAELLDGFTKSGLTVLDRLDVTPRHPRARDTSDPLHVARAAEVTSLWRLGAATGQASTSTGDGNQGASGRSGLSPR</sequence>
<feature type="compositionally biased region" description="Low complexity" evidence="1">
    <location>
        <begin position="143"/>
        <end position="162"/>
    </location>
</feature>
<feature type="compositionally biased region" description="Polar residues" evidence="1">
    <location>
        <begin position="408"/>
        <end position="422"/>
    </location>
</feature>
<dbReference type="PANTHER" id="PTHR18895:SF74">
    <property type="entry name" value="MTRF1L RELEASE FACTOR GLUTAMINE METHYLTRANSFERASE"/>
    <property type="match status" value="1"/>
</dbReference>
<dbReference type="InterPro" id="IPR029063">
    <property type="entry name" value="SAM-dependent_MTases_sf"/>
</dbReference>
<keyword evidence="4" id="KW-1185">Reference proteome</keyword>
<protein>
    <submittedName>
        <fullName evidence="3">Class I SAM-dependent methyltransferase</fullName>
    </submittedName>
</protein>
<name>A0ABY4MDE5_9ACTN</name>
<dbReference type="PANTHER" id="PTHR18895">
    <property type="entry name" value="HEMK METHYLTRANSFERASE"/>
    <property type="match status" value="1"/>
</dbReference>
<organism evidence="3 4">
    <name type="scientific">Streptomyces halobius</name>
    <dbReference type="NCBI Taxonomy" id="2879846"/>
    <lineage>
        <taxon>Bacteria</taxon>
        <taxon>Bacillati</taxon>
        <taxon>Actinomycetota</taxon>
        <taxon>Actinomycetes</taxon>
        <taxon>Kitasatosporales</taxon>
        <taxon>Streptomycetaceae</taxon>
        <taxon>Streptomyces</taxon>
    </lineage>
</organism>
<dbReference type="Proteomes" id="UP000830115">
    <property type="component" value="Chromosome"/>
</dbReference>
<keyword evidence="3" id="KW-0489">Methyltransferase</keyword>
<dbReference type="InterPro" id="IPR050320">
    <property type="entry name" value="N5-glutamine_MTase"/>
</dbReference>
<dbReference type="GO" id="GO:0032259">
    <property type="term" value="P:methylation"/>
    <property type="evidence" value="ECO:0007669"/>
    <property type="project" value="UniProtKB-KW"/>
</dbReference>
<dbReference type="SUPFAM" id="SSF53335">
    <property type="entry name" value="S-adenosyl-L-methionine-dependent methyltransferases"/>
    <property type="match status" value="1"/>
</dbReference>
<feature type="domain" description="Methyltransferase small" evidence="2">
    <location>
        <begin position="205"/>
        <end position="343"/>
    </location>
</feature>
<reference evidence="3" key="1">
    <citation type="submission" date="2021-10" db="EMBL/GenBank/DDBJ databases">
        <title>Streptomyces nigrumlapis sp.nov.,an antimicrobial producing actinobacterium isolated from Black Gobi rocks.</title>
        <authorList>
            <person name="Wen Y."/>
            <person name="Zhang W."/>
            <person name="Liu X.G."/>
        </authorList>
    </citation>
    <scope>NUCLEOTIDE SEQUENCE</scope>
    <source>
        <strain evidence="3">ST13-2-2</strain>
    </source>
</reference>
<dbReference type="Gene3D" id="3.40.50.150">
    <property type="entry name" value="Vaccinia Virus protein VP39"/>
    <property type="match status" value="1"/>
</dbReference>
<feature type="region of interest" description="Disordered" evidence="1">
    <location>
        <begin position="407"/>
        <end position="430"/>
    </location>
</feature>
<feature type="region of interest" description="Disordered" evidence="1">
    <location>
        <begin position="131"/>
        <end position="165"/>
    </location>
</feature>